<dbReference type="Pfam" id="PF17326">
    <property type="entry name" value="DUF5365"/>
    <property type="match status" value="1"/>
</dbReference>
<name>A0A090ITG6_9BACI</name>
<gene>
    <name evidence="2" type="ORF">B4167_1796</name>
    <name evidence="1" type="ORF">BT1A1_1150</name>
</gene>
<accession>A0A090ITG6</accession>
<dbReference type="Proteomes" id="UP000032076">
    <property type="component" value="Unassembled WGS sequence"/>
</dbReference>
<protein>
    <recommendedName>
        <fullName evidence="5">YhcU family protein</fullName>
    </recommendedName>
</protein>
<organism evidence="1 4">
    <name type="scientific">Caldibacillus thermoamylovorans</name>
    <dbReference type="NCBI Taxonomy" id="35841"/>
    <lineage>
        <taxon>Bacteria</taxon>
        <taxon>Bacillati</taxon>
        <taxon>Bacillota</taxon>
        <taxon>Bacilli</taxon>
        <taxon>Bacillales</taxon>
        <taxon>Bacillaceae</taxon>
        <taxon>Caldibacillus</taxon>
    </lineage>
</organism>
<dbReference type="RefSeq" id="WP_034768984.1">
    <property type="nucleotide sequence ID" value="NZ_CCRF01000039.1"/>
</dbReference>
<dbReference type="STRING" id="35841.B4167_1796"/>
<evidence type="ECO:0000313" key="4">
    <source>
        <dbReference type="Proteomes" id="UP000040576"/>
    </source>
</evidence>
<dbReference type="InterPro" id="IPR020355">
    <property type="entry name" value="Uncharacterised_YhcU"/>
</dbReference>
<dbReference type="OrthoDB" id="2966549at2"/>
<proteinExistence type="predicted"/>
<evidence type="ECO:0000313" key="1">
    <source>
        <dbReference type="EMBL" id="CEE00982.1"/>
    </source>
</evidence>
<evidence type="ECO:0008006" key="5">
    <source>
        <dbReference type="Google" id="ProtNLM"/>
    </source>
</evidence>
<evidence type="ECO:0000313" key="2">
    <source>
        <dbReference type="EMBL" id="KIO73849.1"/>
    </source>
</evidence>
<dbReference type="AlphaFoldDB" id="A0A090ITG6"/>
<dbReference type="EMBL" id="CCRF01000039">
    <property type="protein sequence ID" value="CEE00982.1"/>
    <property type="molecule type" value="Genomic_DNA"/>
</dbReference>
<sequence length="132" mass="15630">MKIVYASTPEQEKKINHLVEYFYSNILPKYFTDKQINEFIKMNFLNINDFDNQSDTLKEAYQIIACLETICFLIESESLEKEKYQKMFNKNAQILNNLGFSFPFSYENFLETKNVSMEMGSIHVKAANHWLV</sequence>
<evidence type="ECO:0000313" key="3">
    <source>
        <dbReference type="Proteomes" id="UP000032076"/>
    </source>
</evidence>
<reference evidence="2 3" key="2">
    <citation type="submission" date="2015-01" db="EMBL/GenBank/DDBJ databases">
        <title>Draft Genome Sequences of Four Bacillus thermoamylovorans Strains, Isolated From Food Products.</title>
        <authorList>
            <person name="Krawcyk A.O."/>
            <person name="Berendsen E.M."/>
            <person name="Eijlander R.T."/>
            <person name="de Jong A."/>
            <person name="Wells-Bennik M."/>
            <person name="Kuipers O.P."/>
        </authorList>
    </citation>
    <scope>NUCLEOTIDE SEQUENCE [LARGE SCALE GENOMIC DNA]</scope>
    <source>
        <strain evidence="2 3">B4167</strain>
    </source>
</reference>
<dbReference type="PATRIC" id="fig|35841.6.peg.570"/>
<dbReference type="GeneID" id="92960296"/>
<dbReference type="eggNOG" id="ENOG5030CCF">
    <property type="taxonomic scope" value="Bacteria"/>
</dbReference>
<dbReference type="EMBL" id="JXLU01000020">
    <property type="protein sequence ID" value="KIO73849.1"/>
    <property type="molecule type" value="Genomic_DNA"/>
</dbReference>
<keyword evidence="4" id="KW-1185">Reference proteome</keyword>
<dbReference type="Proteomes" id="UP000040576">
    <property type="component" value="Unassembled WGS sequence"/>
</dbReference>
<reference evidence="1 4" key="1">
    <citation type="submission" date="2014-07" db="EMBL/GenBank/DDBJ databases">
        <authorList>
            <person name="Wibberg Daniel"/>
        </authorList>
    </citation>
    <scope>NUCLEOTIDE SEQUENCE [LARGE SCALE GENOMIC DNA]</scope>
</reference>